<gene>
    <name evidence="1" type="ORF">QJS10_CPA01g00588</name>
</gene>
<sequence length="61" mass="7225">MWGQWTGLTKIPVVLYKVSAQNFIPQGPQRRHILPHSYSRTLRMGSQRRLLEQCWILMKGM</sequence>
<organism evidence="1 2">
    <name type="scientific">Acorus calamus</name>
    <name type="common">Sweet flag</name>
    <dbReference type="NCBI Taxonomy" id="4465"/>
    <lineage>
        <taxon>Eukaryota</taxon>
        <taxon>Viridiplantae</taxon>
        <taxon>Streptophyta</taxon>
        <taxon>Embryophyta</taxon>
        <taxon>Tracheophyta</taxon>
        <taxon>Spermatophyta</taxon>
        <taxon>Magnoliopsida</taxon>
        <taxon>Liliopsida</taxon>
        <taxon>Acoraceae</taxon>
        <taxon>Acorus</taxon>
    </lineage>
</organism>
<reference evidence="1" key="1">
    <citation type="journal article" date="2023" name="Nat. Commun.">
        <title>Diploid and tetraploid genomes of Acorus and the evolution of monocots.</title>
        <authorList>
            <person name="Ma L."/>
            <person name="Liu K.W."/>
            <person name="Li Z."/>
            <person name="Hsiao Y.Y."/>
            <person name="Qi Y."/>
            <person name="Fu T."/>
            <person name="Tang G.D."/>
            <person name="Zhang D."/>
            <person name="Sun W.H."/>
            <person name="Liu D.K."/>
            <person name="Li Y."/>
            <person name="Chen G.Z."/>
            <person name="Liu X.D."/>
            <person name="Liao X.Y."/>
            <person name="Jiang Y.T."/>
            <person name="Yu X."/>
            <person name="Hao Y."/>
            <person name="Huang J."/>
            <person name="Zhao X.W."/>
            <person name="Ke S."/>
            <person name="Chen Y.Y."/>
            <person name="Wu W.L."/>
            <person name="Hsu J.L."/>
            <person name="Lin Y.F."/>
            <person name="Huang M.D."/>
            <person name="Li C.Y."/>
            <person name="Huang L."/>
            <person name="Wang Z.W."/>
            <person name="Zhao X."/>
            <person name="Zhong W.Y."/>
            <person name="Peng D.H."/>
            <person name="Ahmad S."/>
            <person name="Lan S."/>
            <person name="Zhang J.S."/>
            <person name="Tsai W.C."/>
            <person name="Van de Peer Y."/>
            <person name="Liu Z.J."/>
        </authorList>
    </citation>
    <scope>NUCLEOTIDE SEQUENCE</scope>
    <source>
        <strain evidence="1">CP</strain>
    </source>
</reference>
<protein>
    <submittedName>
        <fullName evidence="1">Uncharacterized protein</fullName>
    </submittedName>
</protein>
<dbReference type="AlphaFoldDB" id="A0AAV9FMR3"/>
<proteinExistence type="predicted"/>
<reference evidence="1" key="2">
    <citation type="submission" date="2023-06" db="EMBL/GenBank/DDBJ databases">
        <authorList>
            <person name="Ma L."/>
            <person name="Liu K.-W."/>
            <person name="Li Z."/>
            <person name="Hsiao Y.-Y."/>
            <person name="Qi Y."/>
            <person name="Fu T."/>
            <person name="Tang G."/>
            <person name="Zhang D."/>
            <person name="Sun W.-H."/>
            <person name="Liu D.-K."/>
            <person name="Li Y."/>
            <person name="Chen G.-Z."/>
            <person name="Liu X.-D."/>
            <person name="Liao X.-Y."/>
            <person name="Jiang Y.-T."/>
            <person name="Yu X."/>
            <person name="Hao Y."/>
            <person name="Huang J."/>
            <person name="Zhao X.-W."/>
            <person name="Ke S."/>
            <person name="Chen Y.-Y."/>
            <person name="Wu W.-L."/>
            <person name="Hsu J.-L."/>
            <person name="Lin Y.-F."/>
            <person name="Huang M.-D."/>
            <person name="Li C.-Y."/>
            <person name="Huang L."/>
            <person name="Wang Z.-W."/>
            <person name="Zhao X."/>
            <person name="Zhong W.-Y."/>
            <person name="Peng D.-H."/>
            <person name="Ahmad S."/>
            <person name="Lan S."/>
            <person name="Zhang J.-S."/>
            <person name="Tsai W.-C."/>
            <person name="Van De Peer Y."/>
            <person name="Liu Z.-J."/>
        </authorList>
    </citation>
    <scope>NUCLEOTIDE SEQUENCE</scope>
    <source>
        <strain evidence="1">CP</strain>
        <tissue evidence="1">Leaves</tissue>
    </source>
</reference>
<evidence type="ECO:0000313" key="2">
    <source>
        <dbReference type="Proteomes" id="UP001180020"/>
    </source>
</evidence>
<dbReference type="EMBL" id="JAUJYO010000001">
    <property type="protein sequence ID" value="KAK1326268.1"/>
    <property type="molecule type" value="Genomic_DNA"/>
</dbReference>
<name>A0AAV9FMR3_ACOCL</name>
<dbReference type="Proteomes" id="UP001180020">
    <property type="component" value="Unassembled WGS sequence"/>
</dbReference>
<keyword evidence="2" id="KW-1185">Reference proteome</keyword>
<evidence type="ECO:0000313" key="1">
    <source>
        <dbReference type="EMBL" id="KAK1326268.1"/>
    </source>
</evidence>
<comment type="caution">
    <text evidence="1">The sequence shown here is derived from an EMBL/GenBank/DDBJ whole genome shotgun (WGS) entry which is preliminary data.</text>
</comment>
<accession>A0AAV9FMR3</accession>